<evidence type="ECO:0000313" key="1">
    <source>
        <dbReference type="EMBL" id="OMO50655.1"/>
    </source>
</evidence>
<comment type="caution">
    <text evidence="1">The sequence shown here is derived from an EMBL/GenBank/DDBJ whole genome shotgun (WGS) entry which is preliminary data.</text>
</comment>
<dbReference type="Proteomes" id="UP000188268">
    <property type="component" value="Unassembled WGS sequence"/>
</dbReference>
<keyword evidence="2" id="KW-1185">Reference proteome</keyword>
<dbReference type="AlphaFoldDB" id="A0A1R3FXV9"/>
<evidence type="ECO:0000313" key="2">
    <source>
        <dbReference type="Proteomes" id="UP000188268"/>
    </source>
</evidence>
<protein>
    <submittedName>
        <fullName evidence="1">Beta-lactamase class C 6-aminohexanoate-dimer hydrolase</fullName>
    </submittedName>
</protein>
<keyword evidence="1" id="KW-0378">Hydrolase</keyword>
<dbReference type="GO" id="GO:0016787">
    <property type="term" value="F:hydrolase activity"/>
    <property type="evidence" value="ECO:0007669"/>
    <property type="project" value="UniProtKB-KW"/>
</dbReference>
<sequence>MGKKELNQLAQEQLQLLLRKLRKLCRLRGHIMACAFAPADYNRAASLYNIPIVSRGEIELLYGPEAETEILISRCAESFGKSKEKRGDQITCLL</sequence>
<accession>A0A1R3FXV9</accession>
<gene>
    <name evidence="1" type="ORF">CCACVL1_30330</name>
</gene>
<reference evidence="1 2" key="1">
    <citation type="submission" date="2013-09" db="EMBL/GenBank/DDBJ databases">
        <title>Corchorus capsularis genome sequencing.</title>
        <authorList>
            <person name="Alam M."/>
            <person name="Haque M.S."/>
            <person name="Islam M.S."/>
            <person name="Emdad E.M."/>
            <person name="Islam M.M."/>
            <person name="Ahmed B."/>
            <person name="Halim A."/>
            <person name="Hossen Q.M.M."/>
            <person name="Hossain M.Z."/>
            <person name="Ahmed R."/>
            <person name="Khan M.M."/>
            <person name="Islam R."/>
            <person name="Rashid M.M."/>
            <person name="Khan S.A."/>
            <person name="Rahman M.S."/>
            <person name="Alam M."/>
        </authorList>
    </citation>
    <scope>NUCLEOTIDE SEQUENCE [LARGE SCALE GENOMIC DNA]</scope>
    <source>
        <strain evidence="2">cv. CVL-1</strain>
        <tissue evidence="1">Whole seedling</tissue>
    </source>
</reference>
<organism evidence="1 2">
    <name type="scientific">Corchorus capsularis</name>
    <name type="common">Jute</name>
    <dbReference type="NCBI Taxonomy" id="210143"/>
    <lineage>
        <taxon>Eukaryota</taxon>
        <taxon>Viridiplantae</taxon>
        <taxon>Streptophyta</taxon>
        <taxon>Embryophyta</taxon>
        <taxon>Tracheophyta</taxon>
        <taxon>Spermatophyta</taxon>
        <taxon>Magnoliopsida</taxon>
        <taxon>eudicotyledons</taxon>
        <taxon>Gunneridae</taxon>
        <taxon>Pentapetalae</taxon>
        <taxon>rosids</taxon>
        <taxon>malvids</taxon>
        <taxon>Malvales</taxon>
        <taxon>Malvaceae</taxon>
        <taxon>Grewioideae</taxon>
        <taxon>Apeibeae</taxon>
        <taxon>Corchorus</taxon>
    </lineage>
</organism>
<dbReference type="Gramene" id="OMO50655">
    <property type="protein sequence ID" value="OMO50655"/>
    <property type="gene ID" value="CCACVL1_30330"/>
</dbReference>
<proteinExistence type="predicted"/>
<name>A0A1R3FXV9_COCAP</name>
<dbReference type="EMBL" id="AWWV01016072">
    <property type="protein sequence ID" value="OMO50655.1"/>
    <property type="molecule type" value="Genomic_DNA"/>
</dbReference>